<accession>A0ABN3RNA9</accession>
<comment type="caution">
    <text evidence="1">The sequence shown here is derived from an EMBL/GenBank/DDBJ whole genome shotgun (WGS) entry which is preliminary data.</text>
</comment>
<organism evidence="1 2">
    <name type="scientific">Streptomyces vastus</name>
    <dbReference type="NCBI Taxonomy" id="285451"/>
    <lineage>
        <taxon>Bacteria</taxon>
        <taxon>Bacillati</taxon>
        <taxon>Actinomycetota</taxon>
        <taxon>Actinomycetes</taxon>
        <taxon>Kitasatosporales</taxon>
        <taxon>Streptomycetaceae</taxon>
        <taxon>Streptomyces</taxon>
    </lineage>
</organism>
<evidence type="ECO:0000313" key="1">
    <source>
        <dbReference type="EMBL" id="GAA2656574.1"/>
    </source>
</evidence>
<reference evidence="1 2" key="1">
    <citation type="journal article" date="2019" name="Int. J. Syst. Evol. Microbiol.">
        <title>The Global Catalogue of Microorganisms (GCM) 10K type strain sequencing project: providing services to taxonomists for standard genome sequencing and annotation.</title>
        <authorList>
            <consortium name="The Broad Institute Genomics Platform"/>
            <consortium name="The Broad Institute Genome Sequencing Center for Infectious Disease"/>
            <person name="Wu L."/>
            <person name="Ma J."/>
        </authorList>
    </citation>
    <scope>NUCLEOTIDE SEQUENCE [LARGE SCALE GENOMIC DNA]</scope>
    <source>
        <strain evidence="1 2">JCM 4524</strain>
    </source>
</reference>
<sequence length="141" mass="15096">MTRRTEANEVAQQAQGIRVDATGALREFPLGDSPREQARSVSRALLDMPTVIRRIAHPDGSVVIIGGKNREQHPPNLHACLLSQALGGPVEDLRGSVVFAGVTPSDRLISLPDAVLAEAHKTCIGTTSLTASRNTNERDNL</sequence>
<proteinExistence type="predicted"/>
<dbReference type="Proteomes" id="UP001500151">
    <property type="component" value="Unassembled WGS sequence"/>
</dbReference>
<name>A0ABN3RNA9_9ACTN</name>
<evidence type="ECO:0000313" key="2">
    <source>
        <dbReference type="Proteomes" id="UP001500151"/>
    </source>
</evidence>
<gene>
    <name evidence="1" type="ORF">GCM10010307_70300</name>
</gene>
<keyword evidence="2" id="KW-1185">Reference proteome</keyword>
<protein>
    <submittedName>
        <fullName evidence="1">Uncharacterized protein</fullName>
    </submittedName>
</protein>
<dbReference type="EMBL" id="BAAASJ010000113">
    <property type="protein sequence ID" value="GAA2656574.1"/>
    <property type="molecule type" value="Genomic_DNA"/>
</dbReference>